<evidence type="ECO:0000256" key="2">
    <source>
        <dbReference type="SAM" id="SignalP"/>
    </source>
</evidence>
<dbReference type="EMBL" id="VLTM01000086">
    <property type="protein sequence ID" value="KAA0155785.1"/>
    <property type="molecule type" value="Genomic_DNA"/>
</dbReference>
<accession>A0A5A8CRS1</accession>
<dbReference type="Proteomes" id="UP000325113">
    <property type="component" value="Unassembled WGS sequence"/>
</dbReference>
<feature type="region of interest" description="Disordered" evidence="1">
    <location>
        <begin position="397"/>
        <end position="426"/>
    </location>
</feature>
<dbReference type="Gene3D" id="3.40.50.2000">
    <property type="entry name" value="Glycogen Phosphorylase B"/>
    <property type="match status" value="1"/>
</dbReference>
<evidence type="ECO:0000256" key="1">
    <source>
        <dbReference type="SAM" id="MobiDB-lite"/>
    </source>
</evidence>
<comment type="caution">
    <text evidence="3">The sequence shown here is derived from an EMBL/GenBank/DDBJ whole genome shotgun (WGS) entry which is preliminary data.</text>
</comment>
<reference evidence="3 4" key="1">
    <citation type="submission" date="2019-07" db="EMBL/GenBank/DDBJ databases">
        <title>Genomes of Cafeteria roenbergensis.</title>
        <authorList>
            <person name="Fischer M.G."/>
            <person name="Hackl T."/>
            <person name="Roman M."/>
        </authorList>
    </citation>
    <scope>NUCLEOTIDE SEQUENCE [LARGE SCALE GENOMIC DNA]</scope>
    <source>
        <strain evidence="3 4">Cflag</strain>
    </source>
</reference>
<name>A0A5A8CRS1_CAFRO</name>
<proteinExistence type="predicted"/>
<dbReference type="SUPFAM" id="SSF53756">
    <property type="entry name" value="UDP-Glycosyltransferase/glycogen phosphorylase"/>
    <property type="match status" value="1"/>
</dbReference>
<dbReference type="AlphaFoldDB" id="A0A5A8CRS1"/>
<keyword evidence="2" id="KW-0732">Signal</keyword>
<dbReference type="Pfam" id="PF13692">
    <property type="entry name" value="Glyco_trans_1_4"/>
    <property type="match status" value="1"/>
</dbReference>
<feature type="signal peptide" evidence="2">
    <location>
        <begin position="1"/>
        <end position="21"/>
    </location>
</feature>
<evidence type="ECO:0000313" key="4">
    <source>
        <dbReference type="Proteomes" id="UP000325113"/>
    </source>
</evidence>
<feature type="chain" id="PRO_5022994964" description="Glycosyl transferase family 1 domain-containing protein" evidence="2">
    <location>
        <begin position="22"/>
        <end position="782"/>
    </location>
</feature>
<evidence type="ECO:0008006" key="5">
    <source>
        <dbReference type="Google" id="ProtNLM"/>
    </source>
</evidence>
<gene>
    <name evidence="3" type="ORF">FNF31_06027</name>
</gene>
<protein>
    <recommendedName>
        <fullName evidence="5">Glycosyl transferase family 1 domain-containing protein</fullName>
    </recommendedName>
</protein>
<organism evidence="3 4">
    <name type="scientific">Cafeteria roenbergensis</name>
    <name type="common">Marine flagellate</name>
    <dbReference type="NCBI Taxonomy" id="33653"/>
    <lineage>
        <taxon>Eukaryota</taxon>
        <taxon>Sar</taxon>
        <taxon>Stramenopiles</taxon>
        <taxon>Bigyra</taxon>
        <taxon>Opalozoa</taxon>
        <taxon>Bicosoecida</taxon>
        <taxon>Cafeteriaceae</taxon>
        <taxon>Cafeteria</taxon>
    </lineage>
</organism>
<sequence length="782" mass="83561">MRGRLLAAALVLPLLGALVFTLRTAKPAPRLAASSLAAQPSASSTPVVEPLIETVHEDAILGPLPVDQHNREIAPIQPAPTPEAQHEPEVASPPRPACPGVAPPGAGRLPAEVIANAVASATDADWAIPSLHTMRTLHPTEVVDLSRLSGAHETAFATSKVAPEAVPFVRCGDHYDQSQHFRILAECLPFAPRGALVMVLQDESSEETCHDDVALATALGRAGFLVLVRAHAPWACSPKESWTGHYIRLAPSTFLQVQEARLRSMQGVFSEDELLPAPHLLMGDLTSLPGKPDTDALRSSGAHVVVVARRGLRWSHEAARAGAAEHGFLLWAACRASVSAVLVRGKASAADMQATSCGSKVRLMSPDLPRPRGADAIPIHDVEAARITALLGDLPQLSGWTDPRSEPGAETGGAPPPKCDEDGHGGGSHTVSWDMMLFQRPQHMARAMANRNALVLYVGIARVLGLLREAPGAPGVFLGDERIGMWMLKGGAVISLYSTWAMQGVEAAKTLESVGNVAVYEYIDAIDPEISADLAPQLLQLRDASFACASVLAVTARELLDHVGPVRPGVQVKLVPNGVYLPMYEFQADDAVPDAIRDFVASDKPIVGYFGAIAPWIWLELITSVAKLLPEVNFVIIGPAYHPLHLPDASELPSNLRFLGGVPAADLVLYARHWSAGIIPFRHGDIARTTSPLKLFEYFALGLPVVATDSMVECTRFDVVHGASTEAEFASAIEAAIGESKDEDFRNHVLALAEENSWDRRADDMIEAIMAAASFRNSAQPR</sequence>
<evidence type="ECO:0000313" key="3">
    <source>
        <dbReference type="EMBL" id="KAA0155785.1"/>
    </source>
</evidence>